<dbReference type="Pfam" id="PF18199">
    <property type="entry name" value="Dynein_C"/>
    <property type="match status" value="1"/>
</dbReference>
<dbReference type="FunFam" id="3.40.50.300:FF:000044">
    <property type="entry name" value="Dynein heavy chain 5, axonemal"/>
    <property type="match status" value="1"/>
</dbReference>
<dbReference type="Gene3D" id="1.20.1270.280">
    <property type="match status" value="1"/>
</dbReference>
<dbReference type="Gene3D" id="1.10.8.1220">
    <property type="match status" value="1"/>
</dbReference>
<dbReference type="FunFam" id="1.20.920.20:FF:000006">
    <property type="entry name" value="Dynein, axonemal, heavy chain 6"/>
    <property type="match status" value="1"/>
</dbReference>
<keyword evidence="22" id="KW-1185">Reference proteome</keyword>
<evidence type="ECO:0000256" key="7">
    <source>
        <dbReference type="ARBA" id="ARBA00022737"/>
    </source>
</evidence>
<comment type="subunit">
    <text evidence="4">Consists of at least two heavy chains and a number of intermediate and light chains.</text>
</comment>
<dbReference type="GO" id="GO:0045505">
    <property type="term" value="F:dynein intermediate chain binding"/>
    <property type="evidence" value="ECO:0007669"/>
    <property type="project" value="InterPro"/>
</dbReference>
<keyword evidence="11" id="KW-0243">Dynein</keyword>
<dbReference type="InterPro" id="IPR024743">
    <property type="entry name" value="Dynein_HC_stalk"/>
</dbReference>
<dbReference type="Gene3D" id="1.20.140.100">
    <property type="entry name" value="Dynein heavy chain, N-terminal domain 2"/>
    <property type="match status" value="1"/>
</dbReference>
<keyword evidence="5" id="KW-0963">Cytoplasm</keyword>
<feature type="compositionally biased region" description="Basic and acidic residues" evidence="19">
    <location>
        <begin position="115"/>
        <end position="124"/>
    </location>
</feature>
<dbReference type="InterPro" id="IPR042222">
    <property type="entry name" value="Dynein_2_N"/>
</dbReference>
<dbReference type="FunFam" id="1.10.287.2620:FF:000002">
    <property type="entry name" value="Dynein heavy chain 2, axonemal"/>
    <property type="match status" value="1"/>
</dbReference>
<evidence type="ECO:0000256" key="19">
    <source>
        <dbReference type="SAM" id="MobiDB-lite"/>
    </source>
</evidence>
<dbReference type="Gene3D" id="1.10.287.2620">
    <property type="match status" value="1"/>
</dbReference>
<evidence type="ECO:0000256" key="9">
    <source>
        <dbReference type="ARBA" id="ARBA00022840"/>
    </source>
</evidence>
<dbReference type="Pfam" id="PF12777">
    <property type="entry name" value="MT"/>
    <property type="match status" value="1"/>
</dbReference>
<evidence type="ECO:0000256" key="17">
    <source>
        <dbReference type="ARBA" id="ARBA00057074"/>
    </source>
</evidence>
<dbReference type="InterPro" id="IPR042219">
    <property type="entry name" value="AAA_lid_11_sf"/>
</dbReference>
<evidence type="ECO:0000259" key="20">
    <source>
        <dbReference type="SMART" id="SM00382"/>
    </source>
</evidence>
<keyword evidence="7" id="KW-0677">Repeat</keyword>
<feature type="coiled-coil region" evidence="18">
    <location>
        <begin position="2829"/>
        <end position="2880"/>
    </location>
</feature>
<keyword evidence="9" id="KW-0067">ATP-binding</keyword>
<dbReference type="InterPro" id="IPR035706">
    <property type="entry name" value="AAA_9"/>
</dbReference>
<keyword evidence="15" id="KW-0206">Cytoskeleton</keyword>
<dbReference type="InterPro" id="IPR003593">
    <property type="entry name" value="AAA+_ATPase"/>
</dbReference>
<dbReference type="InterPro" id="IPR026983">
    <property type="entry name" value="DHC"/>
</dbReference>
<dbReference type="InterPro" id="IPR042228">
    <property type="entry name" value="Dynein_linker_3"/>
</dbReference>
<dbReference type="InterPro" id="IPR043157">
    <property type="entry name" value="Dynein_AAA1S"/>
</dbReference>
<dbReference type="Pfam" id="PF08393">
    <property type="entry name" value="DHC_N2"/>
    <property type="match status" value="1"/>
</dbReference>
<dbReference type="Proteomes" id="UP000887013">
    <property type="component" value="Unassembled WGS sequence"/>
</dbReference>
<comment type="subcellular location">
    <subcellularLocation>
        <location evidence="1">Cell projection</location>
        <location evidence="1">Cilium</location>
        <location evidence="1">Flagellum</location>
    </subcellularLocation>
    <subcellularLocation>
        <location evidence="2">Cytoplasm</location>
        <location evidence="2">Cytoskeleton</location>
        <location evidence="2">Cilium axoneme</location>
    </subcellularLocation>
</comment>
<dbReference type="PANTHER" id="PTHR22878">
    <property type="entry name" value="DYNEIN HEAVY CHAIN 6, AXONEMAL-LIKE-RELATED"/>
    <property type="match status" value="1"/>
</dbReference>
<evidence type="ECO:0000256" key="8">
    <source>
        <dbReference type="ARBA" id="ARBA00022741"/>
    </source>
</evidence>
<name>A0A8X6T5M3_NEPPI</name>
<evidence type="ECO:0000256" key="16">
    <source>
        <dbReference type="ARBA" id="ARBA00023273"/>
    </source>
</evidence>
<dbReference type="FunFam" id="3.40.50.300:FF:001328">
    <property type="entry name" value="Dynein heavy chain 6, axonemal"/>
    <property type="match status" value="1"/>
</dbReference>
<dbReference type="InterPro" id="IPR027417">
    <property type="entry name" value="P-loop_NTPase"/>
</dbReference>
<dbReference type="Gene3D" id="1.10.8.720">
    <property type="entry name" value="Region D6 of dynein motor"/>
    <property type="match status" value="1"/>
</dbReference>
<dbReference type="FunFam" id="3.40.50.300:FF:005585">
    <property type="entry name" value="Predicted protein"/>
    <property type="match status" value="1"/>
</dbReference>
<dbReference type="Gene3D" id="3.20.180.20">
    <property type="entry name" value="Dynein heavy chain, N-terminal domain 2"/>
    <property type="match status" value="1"/>
</dbReference>
<dbReference type="InterPro" id="IPR013602">
    <property type="entry name" value="Dynein_heavy_linker"/>
</dbReference>
<dbReference type="InterPro" id="IPR041658">
    <property type="entry name" value="AAA_lid_11"/>
</dbReference>
<dbReference type="FunFam" id="1.10.8.1220:FF:000001">
    <property type="entry name" value="Dynein axonemal heavy chain 5"/>
    <property type="match status" value="1"/>
</dbReference>
<keyword evidence="6" id="KW-0493">Microtubule</keyword>
<dbReference type="FunFam" id="3.20.180.20:FF:000003">
    <property type="entry name" value="Dynein heavy chain 12, axonemal"/>
    <property type="match status" value="1"/>
</dbReference>
<dbReference type="InterPro" id="IPR041466">
    <property type="entry name" value="Dynein_AAA5_ext"/>
</dbReference>
<comment type="function">
    <text evidence="17">Force generating protein of respiratory cilia. Produces force towards the minus ends of microtubules. Dynein has ATPase activity; the force-producing power stroke is thought to occur on release of ADP. Involved in sperm motility; implicated in sperm flagellar assembly.</text>
</comment>
<comment type="caution">
    <text evidence="21">The sequence shown here is derived from an EMBL/GenBank/DDBJ whole genome shotgun (WGS) entry which is preliminary data.</text>
</comment>
<dbReference type="FunFam" id="1.10.8.710:FF:000004">
    <property type="entry name" value="Dynein axonemal heavy chain 6"/>
    <property type="match status" value="1"/>
</dbReference>
<keyword evidence="13" id="KW-0969">Cilium</keyword>
<protein>
    <submittedName>
        <fullName evidence="21">Dynein heavy chain 3, axonemal</fullName>
    </submittedName>
</protein>
<keyword evidence="12 18" id="KW-0175">Coiled coil</keyword>
<dbReference type="FunFam" id="3.40.50.300:FF:000223">
    <property type="entry name" value="Dynein heavy chain 3, axonemal"/>
    <property type="match status" value="1"/>
</dbReference>
<comment type="similarity">
    <text evidence="3">Belongs to the dynein heavy chain family.</text>
</comment>
<dbReference type="Gene3D" id="3.40.50.300">
    <property type="entry name" value="P-loop containing nucleotide triphosphate hydrolases"/>
    <property type="match status" value="4"/>
</dbReference>
<evidence type="ECO:0000313" key="21">
    <source>
        <dbReference type="EMBL" id="GFS80997.1"/>
    </source>
</evidence>
<dbReference type="SUPFAM" id="SSF52540">
    <property type="entry name" value="P-loop containing nucleoside triphosphate hydrolases"/>
    <property type="match status" value="4"/>
</dbReference>
<dbReference type="Pfam" id="PF12781">
    <property type="entry name" value="AAA_9"/>
    <property type="match status" value="1"/>
</dbReference>
<organism evidence="21 22">
    <name type="scientific">Nephila pilipes</name>
    <name type="common">Giant wood spider</name>
    <name type="synonym">Nephila maculata</name>
    <dbReference type="NCBI Taxonomy" id="299642"/>
    <lineage>
        <taxon>Eukaryota</taxon>
        <taxon>Metazoa</taxon>
        <taxon>Ecdysozoa</taxon>
        <taxon>Arthropoda</taxon>
        <taxon>Chelicerata</taxon>
        <taxon>Arachnida</taxon>
        <taxon>Araneae</taxon>
        <taxon>Araneomorphae</taxon>
        <taxon>Entelegynae</taxon>
        <taxon>Araneoidea</taxon>
        <taxon>Nephilidae</taxon>
        <taxon>Nephila</taxon>
    </lineage>
</organism>
<dbReference type="GO" id="GO:0005858">
    <property type="term" value="C:axonemal dynein complex"/>
    <property type="evidence" value="ECO:0007669"/>
    <property type="project" value="UniProtKB-ARBA"/>
</dbReference>
<dbReference type="Pfam" id="PF12774">
    <property type="entry name" value="AAA_6"/>
    <property type="match status" value="1"/>
</dbReference>
<proteinExistence type="inferred from homology"/>
<dbReference type="Gene3D" id="1.10.472.130">
    <property type="match status" value="1"/>
</dbReference>
<dbReference type="CDD" id="cd00009">
    <property type="entry name" value="AAA"/>
    <property type="match status" value="1"/>
</dbReference>
<evidence type="ECO:0000256" key="2">
    <source>
        <dbReference type="ARBA" id="ARBA00004430"/>
    </source>
</evidence>
<dbReference type="Gene3D" id="1.20.58.1120">
    <property type="match status" value="1"/>
</dbReference>
<evidence type="ECO:0000313" key="22">
    <source>
        <dbReference type="Proteomes" id="UP000887013"/>
    </source>
</evidence>
<evidence type="ECO:0000256" key="12">
    <source>
        <dbReference type="ARBA" id="ARBA00023054"/>
    </source>
</evidence>
<dbReference type="InterPro" id="IPR024317">
    <property type="entry name" value="Dynein_heavy_chain_D4_dom"/>
</dbReference>
<sequence length="3615" mass="413602">MFKSSSKKKLISVPNDNTIKITKKRKIASEEMPMEINQILEESKEYPPLFAKHMPTKFVAYKARDYHHYPSDLIGANLRGGSQIPNPRTIHKLRLLPPKSSTVFKKKTSIKYSMEKKSDEEVKQHITTLNYKKPMSPLEQKKNKRPKSKKSPSQTDTDRYWHYVHYGIDDKDIPPLKLSLETLCQQGKIRKDLVSLFPETAEELFNEAKKNYYAGVKQGIVDYVLLDKSERQRLDIKRCPSKWPQVFVQTPLPWTNVVHSARKTLKSKAFLLRPCIKKISYLWAEKYQNRKLIQISEFDSSPLPPTIEGFHNSVEKQCKEARDFIRYEWIEECVQILIKNRKIDWDPLVSRKSGASCKNIERYFSSVAVIMSSMMRELVTKSIWDWMQLIHKYAVGNDISQMEEIKFSNFPILTVRVIVNENIIGFEMTYEEWEEEILSVIHKLLQISEYMPRADKILLRILENEEMNLYTVPPNDQLVEMCINSVKKDLKYNSIGLQQYLKHFEKFDYIINGTLDEDIDNFLNVEEEIDVQMFSEKMKEIQLHKIEINKEKSNVNLNIINLNCDTLKEQLCEKIDAFCQKLVYFQAEVNSKHTQWICDEFHSMQSDLIKPLTNTEELVLITNTLKVSQARLEELIREIRKAVKRILFLMDNAILTEKDFMCHSTMLRWPKGMTKLFRVTSVELRKRKDEAEAKLVDRIKMLENNIDFCERKIRNLPLIQEATLDESRAAVEGLEYLHECLVEARDELAAINEEERLLSRDLTFHSNIPTMFAQKEPYEKLWTTAYEFFKNYEIWYYGPFAGLNAEEIRDKVEEMWKVMFRLVKTFAGEIDTRAVAEIMKEKIEAFKNYVPLLLAICNPGIKKRHWDYTSKFLGFKILPGPKSTLEDMARIGLHKHIEKVEELSVTVSKEFALEKALAKMKDEWKDIEFGFKPYRETGVPILSAVDDIQVLLDDHILKVQTMRGSTYIKPFETDVKLWEEKLLLVQDVLDSWLKCQATWLYLEPIFSSEDIMQQMPVEGRKFSTVDKSWRETATKAASDPHVLVATSHPNMLQCLQECNVLLDEIQKGLNDYLEKKRLYFPRFFFLSNDELLEILSETKDPHRVQPHLKKCFEGIARLEFTKDNEIVGMISAEKETVPLSKKIVPAAAKGMVEKWLAEVEVGMLQSLKDVIRKSLESYPTCSRSEYVLSWPGQVVICVCSTFWTAEVSEAIQNNTVQKYREKCNQQIDDIVALVRGKLEPNKRMTLGALIVVDVHARDEVAKLAEQKITDVNDFSWISQLRYYWENNSVIVRMITTDLEYGYEYLGNSLRLVITPLTDRCYRTLMGALKLNLGGAPEGPAGTGKTETSKDLAKAVAKQCVVFNCSDGLDYKAMGKFFKGLAQSGAWACFDEFNRIELEVLSVVAQQIHSIQHAKTQKLTQFMFEGSELSLNPSCNMFITMNPGYAGRQELPDNLKVLFRTVAMMVPDYALIGEISLYSMGFVDARSLSGKIVATYKLCSEQLSSQHHYDYGMRAVKSVLTAAGNLKLKYPSELEAILVLRAINDVNLAKFLAQDVPLFEGIISDLFPGVVLPKPDYTVLYKALCDNIEKRNLQPVPWFINKIIQIYEMILVRHGLMIVGDPMGGKTSAYQVLAAALTDIHKLGPECGISEKKVHFRIINPKAITMGQLYGAFDPASHEWTDGVLANTFRDYASDPSEDRKWILFDGPVDAVWIENMNTVLDDNKKLCLMSGEIIQMSSSMNLIFEPADLEQASPATVSRCGMIYMEPHQLGWRPLKNSYIKSLSEFELSEDYIEHINDMFEWLVDPSLQFLKNLSCVTFLKTSEIHLVHSLTRLFSCLIKQMLASQPNDLDEAVRLSDTFRGLQALFVFSLVWTIGGTMNNNSRIQFDEFFRALLDGENEAHPKVKSFKLTKAQLFPESGLVYDFMFNCKSSSWIGWLDTLQKEELDLPLDARVNELIIPTNETVRQRFMLNTYISNDVPVLFVGPTGTGKSAITNNFLIHLPKERYLPNCINFSARTTAGQTQDIVMSKLDRRRKGVFGPSMGKKCVVFVDDLNMPAKEVYGAQPPIELLRHWIDHGYWFDKKDTSVLEIVDVNLVTAMGPPGGGRNDITSRFIRHLNIMGIDAFDDDTLCHVFSSIVNWQFIKGYDPAVQRVGKAVVNATKDIYAAAIAKFLPTPTKSHYVFNLRDFARVIYGVLLMPRTHLKEANKLVRLWIHEVYRVFYDRLIDDNDRESFFEMVSNTTSEQFKQPVNKFLAHLTTDTLKDSDIRNLFFGDYMLPDIEVKVYDEVEDLEKLSDVMNWYLDDYNQMSKTPMQLVLFKFAIEHISRISRVLKQDNGHVLLVGIGGSGRQSAAKLATYMAGFETFQIEITKNYTATEWRDDIKKVLRKAGADGKPTVFLFNDNQIKDESFVEDINMILNTGDVPNLYASDERADILEKMQAAARNSGKKIDTTPLSLYNFFIEKVRQNLHLILAMSPIGGALRSRLRMFPSLINCCTIDWFQAWPDDALEMVANKFLQTSDISPDIRLSCVKICKHFHQSVYNMSETYYFELQRRNYVTPTSYLGLILTFKELLSKKQDDLLNQKNRYIVGLEKLDFAASQIAIMQDQITALQPELTKKAQEIEQLMVVIESETVDVESQKELVAAEEAVANRKAADAQAIKDDCERDLAEAIPAMEAAVAALDTLKPADITLVKAMKNPPPGVKLVMEAICIMRGIKPERKPDPSGSGKMMEDYWGPSQKMLGDLKFLDALKSYDKDNIPEPIIQKIRQKYSSNPDFDPAVIKKVSVACEGLCRWVRAMDVYNRVNKVVAPKKIKLKEATAEVAVQMKTLNEKKKALKAVTDKLQELNDTFTSKTKEKKDLEENLELCEQKKERATKMIEGLGGEKDRWNAAADNLTVAYNNIVGDVLLSSGVIAYLGAFTVDFRQDCISSWLELCKESGIPCSEQFSVIDTLGDPVSIRSWQIAGLPVDNFSVENSIIVKFGRRWPLLIDPQGQASKWIKNMEKNNLHVIKLTDTNYIRILESALQFGHPVLMENVGEDLDPVLEPVLTKAVFKEGAMEMIKIGDNVVPYSRDFRFYITTRLQNPHYLPEISVKVTLINFMITPLGLQDQLLGIVAAKEDPQLEENKNKLILESAENKRLLKEIEDRILEVLSSSEGNILEDETGCQVLTSSKILSEEISAKEIVAEKTKVEIDAVRNGYQPVALHSSILFFCISSLSNIDPMYQYSLAWFIALYHLSIDNSEASLNLEKRITNLNNHFTASIYRNTDAKFVYGLTGYPSDTFPVSVLQNGVKMTNEPPKGLRANLLRSYLSDPISSPSFYDDCAKPDEWHKLLFGLCFFHALVQERRKFGPLGWNIPYEFNESDLRISMTQLQMFLNDYEELPLEALTYLTGECNYGGRVTDDKDRRLLLSLLSIVYTPEIIIKENYQFSESGSYYIPDDLARKSFVEYIRSLPINPHPEVFGLHENADITKDNQETQQLLDGILLTQGRIGGAGAQSSGEMIYDLADDILGKLPPDFDIEKIMELYPVVYTESMNTVLRQELIRFNRLTSVVRESLKNLQKAVKGLVVMSSELEEVFDCMLIGKVPTMWAAKSYPSLKPLGSYIADLLAR</sequence>
<evidence type="ECO:0000256" key="14">
    <source>
        <dbReference type="ARBA" id="ARBA00023175"/>
    </source>
</evidence>
<dbReference type="Gene3D" id="6.10.140.1060">
    <property type="match status" value="1"/>
</dbReference>
<reference evidence="21" key="1">
    <citation type="submission" date="2020-08" db="EMBL/GenBank/DDBJ databases">
        <title>Multicomponent nature underlies the extraordinary mechanical properties of spider dragline silk.</title>
        <authorList>
            <person name="Kono N."/>
            <person name="Nakamura H."/>
            <person name="Mori M."/>
            <person name="Yoshida Y."/>
            <person name="Ohtoshi R."/>
            <person name="Malay A.D."/>
            <person name="Moran D.A.P."/>
            <person name="Tomita M."/>
            <person name="Numata K."/>
            <person name="Arakawa K."/>
        </authorList>
    </citation>
    <scope>NUCLEOTIDE SEQUENCE</scope>
</reference>
<dbReference type="Gene3D" id="1.20.920.30">
    <property type="match status" value="1"/>
</dbReference>
<dbReference type="Pfam" id="PF18198">
    <property type="entry name" value="AAA_lid_11"/>
    <property type="match status" value="1"/>
</dbReference>
<dbReference type="InterPro" id="IPR041589">
    <property type="entry name" value="DNAH3_AAA_lid_1"/>
</dbReference>
<evidence type="ECO:0000256" key="11">
    <source>
        <dbReference type="ARBA" id="ARBA00023017"/>
    </source>
</evidence>
<dbReference type="Gene3D" id="1.20.920.20">
    <property type="match status" value="1"/>
</dbReference>
<accession>A0A8X6T5M3</accession>
<dbReference type="InterPro" id="IPR035699">
    <property type="entry name" value="AAA_6"/>
</dbReference>
<dbReference type="OrthoDB" id="6421011at2759"/>
<dbReference type="FunFam" id="1.20.1270.280:FF:000001">
    <property type="entry name" value="dynein heavy chain 7, axonemal"/>
    <property type="match status" value="1"/>
</dbReference>
<feature type="domain" description="AAA+ ATPase" evidence="20">
    <location>
        <begin position="1977"/>
        <end position="2122"/>
    </location>
</feature>
<dbReference type="FunFam" id="1.20.58.1120:FF:000005">
    <property type="entry name" value="Dynein, axonemal, heavy chain 12"/>
    <property type="match status" value="1"/>
</dbReference>
<dbReference type="SMART" id="SM00382">
    <property type="entry name" value="AAA"/>
    <property type="match status" value="2"/>
</dbReference>
<keyword evidence="10" id="KW-0282">Flagellum</keyword>
<dbReference type="GO" id="GO:0005524">
    <property type="term" value="F:ATP binding"/>
    <property type="evidence" value="ECO:0007669"/>
    <property type="project" value="UniProtKB-KW"/>
</dbReference>
<gene>
    <name evidence="21" type="primary">DNAH3</name>
    <name evidence="21" type="ORF">NPIL_11721</name>
</gene>
<dbReference type="GO" id="GO:0031514">
    <property type="term" value="C:motile cilium"/>
    <property type="evidence" value="ECO:0007669"/>
    <property type="project" value="UniProtKB-SubCell"/>
</dbReference>
<evidence type="ECO:0000256" key="1">
    <source>
        <dbReference type="ARBA" id="ARBA00004230"/>
    </source>
</evidence>
<keyword evidence="16" id="KW-0966">Cell projection</keyword>
<dbReference type="FunFam" id="1.20.140.100:FF:000004">
    <property type="entry name" value="Dynein axonemal heavy chain 6"/>
    <property type="match status" value="1"/>
</dbReference>
<dbReference type="FunFam" id="1.20.920.30:FF:000002">
    <property type="entry name" value="Dynein axonemal heavy chain 3"/>
    <property type="match status" value="1"/>
</dbReference>
<evidence type="ECO:0000256" key="13">
    <source>
        <dbReference type="ARBA" id="ARBA00023069"/>
    </source>
</evidence>
<dbReference type="Pfam" id="PF17852">
    <property type="entry name" value="Dynein_AAA_lid"/>
    <property type="match status" value="1"/>
</dbReference>
<feature type="region of interest" description="Disordered" evidence="19">
    <location>
        <begin position="115"/>
        <end position="156"/>
    </location>
</feature>
<keyword evidence="14" id="KW-0505">Motor protein</keyword>
<dbReference type="FunFam" id="1.10.8.720:FF:000001">
    <property type="entry name" value="dynein heavy chain 7, axonemal"/>
    <property type="match status" value="1"/>
</dbReference>
<evidence type="ECO:0000256" key="4">
    <source>
        <dbReference type="ARBA" id="ARBA00011655"/>
    </source>
</evidence>
<evidence type="ECO:0000256" key="18">
    <source>
        <dbReference type="SAM" id="Coils"/>
    </source>
</evidence>
<evidence type="ECO:0000256" key="15">
    <source>
        <dbReference type="ARBA" id="ARBA00023212"/>
    </source>
</evidence>
<dbReference type="PANTHER" id="PTHR22878:SF71">
    <property type="entry name" value="DYNEIN, AXONEMAL, HEAVY CHAIN 3"/>
    <property type="match status" value="1"/>
</dbReference>
<dbReference type="Pfam" id="PF17857">
    <property type="entry name" value="AAA_lid_1"/>
    <property type="match status" value="1"/>
</dbReference>
<dbReference type="EMBL" id="BMAW01097683">
    <property type="protein sequence ID" value="GFS80997.1"/>
    <property type="molecule type" value="Genomic_DNA"/>
</dbReference>
<dbReference type="GO" id="GO:0051959">
    <property type="term" value="F:dynein light intermediate chain binding"/>
    <property type="evidence" value="ECO:0007669"/>
    <property type="project" value="InterPro"/>
</dbReference>
<dbReference type="Gene3D" id="1.10.8.710">
    <property type="match status" value="1"/>
</dbReference>
<evidence type="ECO:0000256" key="3">
    <source>
        <dbReference type="ARBA" id="ARBA00008887"/>
    </source>
</evidence>
<keyword evidence="8" id="KW-0547">Nucleotide-binding</keyword>
<feature type="coiled-coil region" evidence="18">
    <location>
        <begin position="625"/>
        <end position="652"/>
    </location>
</feature>
<dbReference type="InterPro" id="IPR041228">
    <property type="entry name" value="Dynein_C"/>
</dbReference>
<evidence type="ECO:0000256" key="5">
    <source>
        <dbReference type="ARBA" id="ARBA00022490"/>
    </source>
</evidence>
<dbReference type="GO" id="GO:0003341">
    <property type="term" value="P:cilium movement"/>
    <property type="evidence" value="ECO:0007669"/>
    <property type="project" value="UniProtKB-ARBA"/>
</dbReference>
<evidence type="ECO:0000256" key="10">
    <source>
        <dbReference type="ARBA" id="ARBA00022846"/>
    </source>
</evidence>
<evidence type="ECO:0000256" key="6">
    <source>
        <dbReference type="ARBA" id="ARBA00022701"/>
    </source>
</evidence>
<dbReference type="Pfam" id="PF12780">
    <property type="entry name" value="AAA_8"/>
    <property type="match status" value="1"/>
</dbReference>
<feature type="domain" description="AAA+ ATPase" evidence="20">
    <location>
        <begin position="1330"/>
        <end position="1469"/>
    </location>
</feature>
<dbReference type="FunFam" id="3.40.50.300:FF:002141">
    <property type="entry name" value="Dynein heavy chain"/>
    <property type="match status" value="1"/>
</dbReference>
<dbReference type="GO" id="GO:0005874">
    <property type="term" value="C:microtubule"/>
    <property type="evidence" value="ECO:0007669"/>
    <property type="project" value="UniProtKB-KW"/>
</dbReference>
<dbReference type="Pfam" id="PF12775">
    <property type="entry name" value="AAA_7"/>
    <property type="match status" value="1"/>
</dbReference>